<evidence type="ECO:0000313" key="1">
    <source>
        <dbReference type="EMBL" id="AXM97589.1"/>
    </source>
</evidence>
<name>A0AAD0VTS7_PSEDL</name>
<organism evidence="1 2">
    <name type="scientific">Pseudomonas plecoglossicida</name>
    <dbReference type="NCBI Taxonomy" id="70775"/>
    <lineage>
        <taxon>Bacteria</taxon>
        <taxon>Pseudomonadati</taxon>
        <taxon>Pseudomonadota</taxon>
        <taxon>Gammaproteobacteria</taxon>
        <taxon>Pseudomonadales</taxon>
        <taxon>Pseudomonadaceae</taxon>
        <taxon>Pseudomonas</taxon>
    </lineage>
</organism>
<accession>A0AAD0VTS7</accession>
<dbReference type="Proteomes" id="UP000256503">
    <property type="component" value="Chromosome"/>
</dbReference>
<sequence length="206" mass="22140">MPNQSKVGIVYTVAYKPATRLGGLNSTRRNSAPSRLSALFLRPALLCYGGLRRSTFGCAGSLVRRSANPVQSATLTAWRQRVAATSTRSLLMPIASHPSPPANVGRDLKIAKGHRFCPTGMADNDFKLFTVTPGVPVSDAARTLCELLDALDEPIYATAMNEREFSARDAWLAKYTLDAAKAVACAIAHSLEKNESEIPGPQVPID</sequence>
<dbReference type="AlphaFoldDB" id="A0AAD0VTS7"/>
<dbReference type="EMBL" id="CP031146">
    <property type="protein sequence ID" value="AXM97589.1"/>
    <property type="molecule type" value="Genomic_DNA"/>
</dbReference>
<evidence type="ECO:0000313" key="2">
    <source>
        <dbReference type="Proteomes" id="UP000256503"/>
    </source>
</evidence>
<reference evidence="1 2" key="1">
    <citation type="submission" date="2018-07" db="EMBL/GenBank/DDBJ databases">
        <title>Complete genome sequence of a Pseudomonas plecoglossicida strain pathogenic to the marine fish, Larimichthys crocea.</title>
        <authorList>
            <person name="Tao Z."/>
        </authorList>
    </citation>
    <scope>NUCLEOTIDE SEQUENCE [LARGE SCALE GENOMIC DNA]</scope>
    <source>
        <strain evidence="1 2">XSDHY-P</strain>
    </source>
</reference>
<proteinExistence type="predicted"/>
<dbReference type="Pfam" id="PF11275">
    <property type="entry name" value="DUF3077"/>
    <property type="match status" value="1"/>
</dbReference>
<protein>
    <submittedName>
        <fullName evidence="1">DUF3077 domain-containing protein</fullName>
    </submittedName>
</protein>
<dbReference type="InterPro" id="IPR021427">
    <property type="entry name" value="DUF3077"/>
</dbReference>
<gene>
    <name evidence="1" type="ORF">DVB73_18260</name>
</gene>